<dbReference type="CDD" id="cd05374">
    <property type="entry name" value="17beta-HSD-like_SDR_c"/>
    <property type="match status" value="1"/>
</dbReference>
<dbReference type="EMBL" id="NSJV01000581">
    <property type="protein sequence ID" value="PAU45173.1"/>
    <property type="molecule type" value="Genomic_DNA"/>
</dbReference>
<sequence>MAVSRGRSVLVTGATSGIGLLTVLELGRAGYQVVGTARSGEKAEGLLARARREGVEVRVVLCDATDPLSCEAAVAETAKLTDGGPWALVNNAGGPLPGPVEEIGDEAVRRHLELNLIAPVRLARMVIPAMRACGSGRIVNISSGSGRVNFPFVGWYSAGKHALESISDTLRMELRGFGIEVCLVEPGRFASSIWGRAQEEFSPGPATVYPAAAGLIRRYTEQGIRLRQPFPVARAVRRCLEARRPWARYPVGWDAWVGIYAEEHLPRVLTDYLKCMAIGACPVPPGSRGVLRFVTGGEKK</sequence>
<reference evidence="4 5" key="1">
    <citation type="submission" date="2017-08" db="EMBL/GenBank/DDBJ databases">
        <title>Genome sequence of Streptomyces albireticuli NRRL B-1670.</title>
        <authorList>
            <person name="Graham D.E."/>
            <person name="Mahan K.M."/>
            <person name="Klingeman D.M."/>
            <person name="Hettich R.L."/>
            <person name="Parry R.J."/>
            <person name="Spain J.C."/>
        </authorList>
    </citation>
    <scope>NUCLEOTIDE SEQUENCE [LARGE SCALE GENOMIC DNA]</scope>
    <source>
        <strain evidence="4 5">NRRL B-1670</strain>
    </source>
</reference>
<gene>
    <name evidence="4" type="ORF">CK936_30920</name>
</gene>
<dbReference type="InterPro" id="IPR020904">
    <property type="entry name" value="Sc_DH/Rdtase_CS"/>
</dbReference>
<organism evidence="4 5">
    <name type="scientific">Streptomyces albireticuli</name>
    <dbReference type="NCBI Taxonomy" id="1940"/>
    <lineage>
        <taxon>Bacteria</taxon>
        <taxon>Bacillati</taxon>
        <taxon>Actinomycetota</taxon>
        <taxon>Actinomycetes</taxon>
        <taxon>Kitasatosporales</taxon>
        <taxon>Streptomycetaceae</taxon>
        <taxon>Streptomyces</taxon>
    </lineage>
</organism>
<comment type="similarity">
    <text evidence="1 3">Belongs to the short-chain dehydrogenases/reductases (SDR) family.</text>
</comment>
<evidence type="ECO:0000256" key="3">
    <source>
        <dbReference type="RuleBase" id="RU000363"/>
    </source>
</evidence>
<proteinExistence type="inferred from homology"/>
<comment type="caution">
    <text evidence="4">The sequence shown here is derived from an EMBL/GenBank/DDBJ whole genome shotgun (WGS) entry which is preliminary data.</text>
</comment>
<evidence type="ECO:0000256" key="1">
    <source>
        <dbReference type="ARBA" id="ARBA00006484"/>
    </source>
</evidence>
<keyword evidence="2" id="KW-0560">Oxidoreductase</keyword>
<dbReference type="InterPro" id="IPR051911">
    <property type="entry name" value="SDR_oxidoreductase"/>
</dbReference>
<evidence type="ECO:0000256" key="2">
    <source>
        <dbReference type="ARBA" id="ARBA00023002"/>
    </source>
</evidence>
<protein>
    <submittedName>
        <fullName evidence="4">Short-chain dehydrogenase/reductase</fullName>
    </submittedName>
</protein>
<keyword evidence="5" id="KW-1185">Reference proteome</keyword>
<name>A0A2A2CY92_9ACTN</name>
<dbReference type="RefSeq" id="WP_095584247.1">
    <property type="nucleotide sequence ID" value="NZ_JAJQQS010000024.1"/>
</dbReference>
<dbReference type="InterPro" id="IPR002347">
    <property type="entry name" value="SDR_fam"/>
</dbReference>
<dbReference type="Gene3D" id="3.40.50.720">
    <property type="entry name" value="NAD(P)-binding Rossmann-like Domain"/>
    <property type="match status" value="1"/>
</dbReference>
<dbReference type="Proteomes" id="UP000218944">
    <property type="component" value="Unassembled WGS sequence"/>
</dbReference>
<dbReference type="PRINTS" id="PR00080">
    <property type="entry name" value="SDRFAMILY"/>
</dbReference>
<dbReference type="PROSITE" id="PS00061">
    <property type="entry name" value="ADH_SHORT"/>
    <property type="match status" value="1"/>
</dbReference>
<evidence type="ECO:0000313" key="4">
    <source>
        <dbReference type="EMBL" id="PAU45173.1"/>
    </source>
</evidence>
<accession>A0A2A2CY92</accession>
<evidence type="ECO:0000313" key="5">
    <source>
        <dbReference type="Proteomes" id="UP000218944"/>
    </source>
</evidence>
<dbReference type="Pfam" id="PF00106">
    <property type="entry name" value="adh_short"/>
    <property type="match status" value="1"/>
</dbReference>
<dbReference type="GO" id="GO:0016491">
    <property type="term" value="F:oxidoreductase activity"/>
    <property type="evidence" value="ECO:0007669"/>
    <property type="project" value="UniProtKB-KW"/>
</dbReference>
<dbReference type="SUPFAM" id="SSF51735">
    <property type="entry name" value="NAD(P)-binding Rossmann-fold domains"/>
    <property type="match status" value="1"/>
</dbReference>
<dbReference type="InterPro" id="IPR036291">
    <property type="entry name" value="NAD(P)-bd_dom_sf"/>
</dbReference>
<dbReference type="PANTHER" id="PTHR43976">
    <property type="entry name" value="SHORT CHAIN DEHYDROGENASE"/>
    <property type="match status" value="1"/>
</dbReference>
<dbReference type="AlphaFoldDB" id="A0A2A2CY92"/>
<dbReference type="PRINTS" id="PR00081">
    <property type="entry name" value="GDHRDH"/>
</dbReference>
<dbReference type="PANTHER" id="PTHR43976:SF16">
    <property type="entry name" value="SHORT-CHAIN DEHYDROGENASE_REDUCTASE FAMILY PROTEIN"/>
    <property type="match status" value="1"/>
</dbReference>